<gene>
    <name evidence="1" type="ORF">LOK49_LG06G00650</name>
</gene>
<organism evidence="1 2">
    <name type="scientific">Camellia lanceoleosa</name>
    <dbReference type="NCBI Taxonomy" id="1840588"/>
    <lineage>
        <taxon>Eukaryota</taxon>
        <taxon>Viridiplantae</taxon>
        <taxon>Streptophyta</taxon>
        <taxon>Embryophyta</taxon>
        <taxon>Tracheophyta</taxon>
        <taxon>Spermatophyta</taxon>
        <taxon>Magnoliopsida</taxon>
        <taxon>eudicotyledons</taxon>
        <taxon>Gunneridae</taxon>
        <taxon>Pentapetalae</taxon>
        <taxon>asterids</taxon>
        <taxon>Ericales</taxon>
        <taxon>Theaceae</taxon>
        <taxon>Camellia</taxon>
    </lineage>
</organism>
<dbReference type="EMBL" id="CM045762">
    <property type="protein sequence ID" value="KAI8009929.1"/>
    <property type="molecule type" value="Genomic_DNA"/>
</dbReference>
<name>A0ACC0H9D1_9ERIC</name>
<proteinExistence type="predicted"/>
<accession>A0ACC0H9D1</accession>
<sequence length="228" mass="25202">MAIKERCDVEKGPRAEGHACNSSSLSRVNETATAIAAHNVGRIVVIDNSGFKEGMRKTVGQCEVEWVRRRDGGMVGSGGFIRSLSSNDLRRSNITLEVALNKNQFVDTGIGPIIPSPPYKDMGIGPSLVGRTDNQPSKPSFGLQNVARKQPIALTNISHNQEAQMKQKIELGSQRMRDQSFPTDLQRSKKKSTFRRKKEKRRAIFRGGFQRGALFRGAVVALSFTFVK</sequence>
<evidence type="ECO:0000313" key="2">
    <source>
        <dbReference type="Proteomes" id="UP001060215"/>
    </source>
</evidence>
<comment type="caution">
    <text evidence="1">The sequence shown here is derived from an EMBL/GenBank/DDBJ whole genome shotgun (WGS) entry which is preliminary data.</text>
</comment>
<dbReference type="Proteomes" id="UP001060215">
    <property type="component" value="Chromosome 5"/>
</dbReference>
<evidence type="ECO:0000313" key="1">
    <source>
        <dbReference type="EMBL" id="KAI8009929.1"/>
    </source>
</evidence>
<protein>
    <submittedName>
        <fullName evidence="1">Uncharacterized protein</fullName>
    </submittedName>
</protein>
<keyword evidence="2" id="KW-1185">Reference proteome</keyword>
<reference evidence="1 2" key="1">
    <citation type="journal article" date="2022" name="Plant J.">
        <title>Chromosome-level genome of Camellia lanceoleosa provides a valuable resource for understanding genome evolution and self-incompatibility.</title>
        <authorList>
            <person name="Gong W."/>
            <person name="Xiao S."/>
            <person name="Wang L."/>
            <person name="Liao Z."/>
            <person name="Chang Y."/>
            <person name="Mo W."/>
            <person name="Hu G."/>
            <person name="Li W."/>
            <person name="Zhao G."/>
            <person name="Zhu H."/>
            <person name="Hu X."/>
            <person name="Ji K."/>
            <person name="Xiang X."/>
            <person name="Song Q."/>
            <person name="Yuan D."/>
            <person name="Jin S."/>
            <person name="Zhang L."/>
        </authorList>
    </citation>
    <scope>NUCLEOTIDE SEQUENCE [LARGE SCALE GENOMIC DNA]</scope>
    <source>
        <strain evidence="1">SQ_2022a</strain>
    </source>
</reference>